<proteinExistence type="predicted"/>
<protein>
    <submittedName>
        <fullName evidence="1">Uncharacterized protein</fullName>
    </submittedName>
</protein>
<comment type="caution">
    <text evidence="1">The sequence shown here is derived from an EMBL/GenBank/DDBJ whole genome shotgun (WGS) entry which is preliminary data.</text>
</comment>
<dbReference type="Proteomes" id="UP000646738">
    <property type="component" value="Unassembled WGS sequence"/>
</dbReference>
<keyword evidence="2" id="KW-1185">Reference proteome</keyword>
<organism evidence="1 2">
    <name type="scientific">Streptomyces rubradiris</name>
    <name type="common">Streptomyces achromogenes subsp. rubradiris</name>
    <dbReference type="NCBI Taxonomy" id="285531"/>
    <lineage>
        <taxon>Bacteria</taxon>
        <taxon>Bacillati</taxon>
        <taxon>Actinomycetota</taxon>
        <taxon>Actinomycetes</taxon>
        <taxon>Kitasatosporales</taxon>
        <taxon>Streptomycetaceae</taxon>
        <taxon>Streptomyces</taxon>
    </lineage>
</organism>
<evidence type="ECO:0000313" key="2">
    <source>
        <dbReference type="Proteomes" id="UP000646738"/>
    </source>
</evidence>
<dbReference type="EMBL" id="BNEA01000001">
    <property type="protein sequence ID" value="GHI50202.1"/>
    <property type="molecule type" value="Genomic_DNA"/>
</dbReference>
<reference evidence="2" key="1">
    <citation type="submission" date="2023-07" db="EMBL/GenBank/DDBJ databases">
        <title>Whole genome shotgun sequence of Streptomyces achromogenes subsp. rubradiris NBRC 14000.</title>
        <authorList>
            <person name="Komaki H."/>
            <person name="Tamura T."/>
        </authorList>
    </citation>
    <scope>NUCLEOTIDE SEQUENCE [LARGE SCALE GENOMIC DNA]</scope>
    <source>
        <strain evidence="2">NBRC 14000</strain>
    </source>
</reference>
<name>A0ABQ3R2X5_STRRR</name>
<sequence>MGFNAGVENVPWDRLSVEVRSEVDRLVPAGRNVRAIAVMRDRAGLPMPSLHECVALLDQRFGVLRQGPTHA</sequence>
<accession>A0ABQ3R2X5</accession>
<gene>
    <name evidence="1" type="ORF">Srubr_00480</name>
</gene>
<evidence type="ECO:0000313" key="1">
    <source>
        <dbReference type="EMBL" id="GHI50202.1"/>
    </source>
</evidence>